<dbReference type="STRING" id="34475.A0A4Y9YKK7"/>
<evidence type="ECO:0000313" key="8">
    <source>
        <dbReference type="Proteomes" id="UP000298390"/>
    </source>
</evidence>
<evidence type="ECO:0000256" key="1">
    <source>
        <dbReference type="ARBA" id="ARBA00007119"/>
    </source>
</evidence>
<keyword evidence="3 4" id="KW-0408">Iron</keyword>
<evidence type="ECO:0000256" key="3">
    <source>
        <dbReference type="ARBA" id="ARBA00023004"/>
    </source>
</evidence>
<dbReference type="Proteomes" id="UP000814176">
    <property type="component" value="Unassembled WGS sequence"/>
</dbReference>
<name>A0A4Y9YKK7_9APHY</name>
<evidence type="ECO:0000256" key="5">
    <source>
        <dbReference type="SAM" id="MobiDB-lite"/>
    </source>
</evidence>
<dbReference type="GO" id="GO:0005737">
    <property type="term" value="C:cytoplasm"/>
    <property type="evidence" value="ECO:0007669"/>
    <property type="project" value="TreeGrafter"/>
</dbReference>
<dbReference type="EMBL" id="JADCUA010000020">
    <property type="protein sequence ID" value="KAH9832924.1"/>
    <property type="molecule type" value="Genomic_DNA"/>
</dbReference>
<evidence type="ECO:0000256" key="4">
    <source>
        <dbReference type="PIRSR" id="PIRSR600898-1"/>
    </source>
</evidence>
<protein>
    <submittedName>
        <fullName evidence="6">Indoleamine 2,3-dioxygenase</fullName>
    </submittedName>
</protein>
<comment type="caution">
    <text evidence="7">The sequence shown here is derived from an EMBL/GenBank/DDBJ whole genome shotgun (WGS) entry which is preliminary data.</text>
</comment>
<dbReference type="EMBL" id="SEKV01000147">
    <property type="protein sequence ID" value="TFY62945.1"/>
    <property type="molecule type" value="Genomic_DNA"/>
</dbReference>
<evidence type="ECO:0000256" key="2">
    <source>
        <dbReference type="ARBA" id="ARBA00022723"/>
    </source>
</evidence>
<accession>A0A4Y9YKK7</accession>
<dbReference type="InterPro" id="IPR037217">
    <property type="entry name" value="Trp/Indoleamine_2_3_dOase-like"/>
</dbReference>
<dbReference type="GO" id="GO:0034354">
    <property type="term" value="P:'de novo' NAD+ biosynthetic process from L-tryptophan"/>
    <property type="evidence" value="ECO:0007669"/>
    <property type="project" value="TreeGrafter"/>
</dbReference>
<feature type="region of interest" description="Disordered" evidence="5">
    <location>
        <begin position="417"/>
        <end position="465"/>
    </location>
</feature>
<reference evidence="6 9" key="2">
    <citation type="journal article" date="2021" name="Environ. Microbiol.">
        <title>Gene family expansions and transcriptome signatures uncover fungal adaptations to wood decay.</title>
        <authorList>
            <person name="Hage H."/>
            <person name="Miyauchi S."/>
            <person name="Viragh M."/>
            <person name="Drula E."/>
            <person name="Min B."/>
            <person name="Chaduli D."/>
            <person name="Navarro D."/>
            <person name="Favel A."/>
            <person name="Norest M."/>
            <person name="Lesage-Meessen L."/>
            <person name="Balint B."/>
            <person name="Merenyi Z."/>
            <person name="de Eugenio L."/>
            <person name="Morin E."/>
            <person name="Martinez A.T."/>
            <person name="Baldrian P."/>
            <person name="Stursova M."/>
            <person name="Martinez M.J."/>
            <person name="Novotny C."/>
            <person name="Magnuson J.K."/>
            <person name="Spatafora J.W."/>
            <person name="Maurice S."/>
            <person name="Pangilinan J."/>
            <person name="Andreopoulos W."/>
            <person name="LaButti K."/>
            <person name="Hundley H."/>
            <person name="Na H."/>
            <person name="Kuo A."/>
            <person name="Barry K."/>
            <person name="Lipzen A."/>
            <person name="Henrissat B."/>
            <person name="Riley R."/>
            <person name="Ahrendt S."/>
            <person name="Nagy L.G."/>
            <person name="Grigoriev I.V."/>
            <person name="Martin F."/>
            <person name="Rosso M.N."/>
        </authorList>
    </citation>
    <scope>NUCLEOTIDE SEQUENCE [LARGE SCALE GENOMIC DNA]</scope>
    <source>
        <strain evidence="6 9">CIRM-BRFM 1785</strain>
    </source>
</reference>
<dbReference type="OrthoDB" id="540174at2759"/>
<proteinExistence type="inferred from homology"/>
<feature type="binding site" description="proximal binding residue" evidence="4">
    <location>
        <position position="402"/>
    </location>
    <ligand>
        <name>heme b</name>
        <dbReference type="ChEBI" id="CHEBI:60344"/>
    </ligand>
    <ligandPart>
        <name>Fe</name>
        <dbReference type="ChEBI" id="CHEBI:18248"/>
    </ligandPart>
</feature>
<evidence type="ECO:0000313" key="9">
    <source>
        <dbReference type="Proteomes" id="UP000814176"/>
    </source>
</evidence>
<dbReference type="GO" id="GO:0046872">
    <property type="term" value="F:metal ion binding"/>
    <property type="evidence" value="ECO:0007669"/>
    <property type="project" value="UniProtKB-KW"/>
</dbReference>
<dbReference type="Pfam" id="PF01231">
    <property type="entry name" value="IDO"/>
    <property type="match status" value="1"/>
</dbReference>
<keyword evidence="4" id="KW-0349">Heme</keyword>
<evidence type="ECO:0000313" key="7">
    <source>
        <dbReference type="EMBL" id="TFY62945.1"/>
    </source>
</evidence>
<dbReference type="GO" id="GO:0033754">
    <property type="term" value="F:indoleamine 2,3-dioxygenase activity"/>
    <property type="evidence" value="ECO:0007669"/>
    <property type="project" value="TreeGrafter"/>
</dbReference>
<dbReference type="GO" id="GO:0020037">
    <property type="term" value="F:heme binding"/>
    <property type="evidence" value="ECO:0007669"/>
    <property type="project" value="InterPro"/>
</dbReference>
<dbReference type="Gene3D" id="1.20.58.480">
    <property type="match status" value="1"/>
</dbReference>
<keyword evidence="9" id="KW-1185">Reference proteome</keyword>
<dbReference type="PANTHER" id="PTHR28657:SF5">
    <property type="entry name" value="INDOLEAMINE 2,3-DIOXYGENASE"/>
    <property type="match status" value="1"/>
</dbReference>
<keyword evidence="2 4" id="KW-0479">Metal-binding</keyword>
<dbReference type="PANTHER" id="PTHR28657">
    <property type="entry name" value="INDOLEAMINE 2,3-DIOXYGENASE"/>
    <property type="match status" value="1"/>
</dbReference>
<dbReference type="RefSeq" id="XP_047775690.1">
    <property type="nucleotide sequence ID" value="XM_047917258.1"/>
</dbReference>
<dbReference type="Proteomes" id="UP000298390">
    <property type="component" value="Unassembled WGS sequence"/>
</dbReference>
<dbReference type="AlphaFoldDB" id="A0A4Y9YKK7"/>
<dbReference type="GeneID" id="71997990"/>
<evidence type="ECO:0000313" key="6">
    <source>
        <dbReference type="EMBL" id="KAH9832924.1"/>
    </source>
</evidence>
<gene>
    <name evidence="6" type="ORF">C8Q71DRAFT_244388</name>
    <name evidence="7" type="ORF">EVJ58_g3534</name>
</gene>
<dbReference type="SUPFAM" id="SSF140959">
    <property type="entry name" value="Indolic compounds 2,3-dioxygenase-like"/>
    <property type="match status" value="1"/>
</dbReference>
<organism evidence="7 8">
    <name type="scientific">Rhodofomes roseus</name>
    <dbReference type="NCBI Taxonomy" id="34475"/>
    <lineage>
        <taxon>Eukaryota</taxon>
        <taxon>Fungi</taxon>
        <taxon>Dikarya</taxon>
        <taxon>Basidiomycota</taxon>
        <taxon>Agaricomycotina</taxon>
        <taxon>Agaricomycetes</taxon>
        <taxon>Polyporales</taxon>
        <taxon>Rhodofomes</taxon>
    </lineage>
</organism>
<sequence length="465" mass="51602">MIFSSPIHAFAWLSSTLDSSQVLNLLTQPFASDNDFRASDFDVDPKSGFFPPAPLPRLPAEFCIWETALATAPGVLALGKDRSEEALSRRSDGAWWRSTIRSWPVKDVSILREDIRLLQRAHMVLASLMHYYVHSLPPTDTALIVPKSIAIPLVEVSRVLGIAPVLTFADTVLWNWELVDPALPVSADNMRYLTTFSGTDTERGFYLASAAVELKGVEMLDIFNRFQSLPRSSYTDAHAIAQLARDLNQLANVIDGLTEIFKSMRETVDPHDFYWVVRPWWAGATSKGPNHPGWVLEGVPNGDSAHFDLGGASAGQSSVMHALDVFLDIDHRLASHRTPAPTERNRHADLGFMQRMWRYMPGKHREYLTRLRSVRPVAERTPGLREPYNAAVAALKKLRDFHIRIVAIYVVTKADSTPPERFAPEGGDDAEGTQKDGPARGTGGSEVSNLLKAGRDATNRALLQD</sequence>
<dbReference type="GO" id="GO:0019441">
    <property type="term" value="P:L-tryptophan catabolic process to kynurenine"/>
    <property type="evidence" value="ECO:0007669"/>
    <property type="project" value="InterPro"/>
</dbReference>
<reference evidence="7 8" key="1">
    <citation type="submission" date="2019-01" db="EMBL/GenBank/DDBJ databases">
        <title>Genome sequencing of the rare red list fungi Fomitopsis rosea.</title>
        <authorList>
            <person name="Buettner E."/>
            <person name="Kellner H."/>
        </authorList>
    </citation>
    <scope>NUCLEOTIDE SEQUENCE [LARGE SCALE GENOMIC DNA]</scope>
    <source>
        <strain evidence="7 8">DSM 105464</strain>
    </source>
</reference>
<comment type="similarity">
    <text evidence="1">Belongs to the indoleamine 2,3-dioxygenase family.</text>
</comment>
<dbReference type="InterPro" id="IPR000898">
    <property type="entry name" value="Indolamine_dOase"/>
</dbReference>